<dbReference type="InterPro" id="IPR036390">
    <property type="entry name" value="WH_DNA-bd_sf"/>
</dbReference>
<proteinExistence type="predicted"/>
<keyword evidence="4" id="KW-1185">Reference proteome</keyword>
<accession>A0A1H8VLG3</accession>
<dbReference type="AlphaFoldDB" id="A0A1H8VLG3"/>
<feature type="domain" description="HVO-A0261-like N-terminal" evidence="2">
    <location>
        <begin position="15"/>
        <end position="97"/>
    </location>
</feature>
<feature type="domain" description="Methanogenesis regulatory protein FilR1 middle" evidence="1">
    <location>
        <begin position="136"/>
        <end position="260"/>
    </location>
</feature>
<gene>
    <name evidence="3" type="ORF">SAMN04487948_11788</name>
</gene>
<reference evidence="4" key="1">
    <citation type="submission" date="2016-10" db="EMBL/GenBank/DDBJ databases">
        <authorList>
            <person name="Varghese N."/>
            <person name="Submissions S."/>
        </authorList>
    </citation>
    <scope>NUCLEOTIDE SEQUENCE [LARGE SCALE GENOMIC DNA]</scope>
    <source>
        <strain evidence="4">CGMCC 1.10121</strain>
    </source>
</reference>
<name>A0A1H8VLG3_9EURY</name>
<dbReference type="Gene3D" id="1.10.10.10">
    <property type="entry name" value="Winged helix-like DNA-binding domain superfamily/Winged helix DNA-binding domain"/>
    <property type="match status" value="1"/>
</dbReference>
<protein>
    <submittedName>
        <fullName evidence="3">Predicted transcriptional regulator, contains HTH domain</fullName>
    </submittedName>
</protein>
<evidence type="ECO:0000259" key="2">
    <source>
        <dbReference type="Pfam" id="PF25213"/>
    </source>
</evidence>
<dbReference type="InterPro" id="IPR013561">
    <property type="entry name" value="FilR1_middle_dom"/>
</dbReference>
<dbReference type="Pfam" id="PF25213">
    <property type="entry name" value="HVO_A0261_N"/>
    <property type="match status" value="1"/>
</dbReference>
<sequence>MVEPEREISADAMANIAYLARSQNRIEILETLTTGSHTSRDVEEQTGTSRSTLERITTELEERGWAERNNNGEYVLTETGERIAEETSRYVGAMEAIETLGEAVNWLPNDELTIDLRYFRDAVVWKPEPNDVAAADTRIIDLSRDGDRFACLSNTAGTVGLETEMIEQFGKDQLDVENVVTPEELDIYRQDPERAARWKSYLEAGANVYCYHGQIPCVLILIDETVFIGDRRLETLGVIESSNDAVRSWAEGVLANYRDNAERVEPTDLSRESSSVDLDHHR</sequence>
<dbReference type="SUPFAM" id="SSF46785">
    <property type="entry name" value="Winged helix' DNA-binding domain"/>
    <property type="match status" value="1"/>
</dbReference>
<evidence type="ECO:0000313" key="3">
    <source>
        <dbReference type="EMBL" id="SEP16173.1"/>
    </source>
</evidence>
<dbReference type="EMBL" id="FODV01000017">
    <property type="protein sequence ID" value="SEP16173.1"/>
    <property type="molecule type" value="Genomic_DNA"/>
</dbReference>
<evidence type="ECO:0000259" key="1">
    <source>
        <dbReference type="Pfam" id="PF08350"/>
    </source>
</evidence>
<organism evidence="3 4">
    <name type="scientific">Halogranum amylolyticum</name>
    <dbReference type="NCBI Taxonomy" id="660520"/>
    <lineage>
        <taxon>Archaea</taxon>
        <taxon>Methanobacteriati</taxon>
        <taxon>Methanobacteriota</taxon>
        <taxon>Stenosarchaea group</taxon>
        <taxon>Halobacteria</taxon>
        <taxon>Halobacteriales</taxon>
        <taxon>Haloferacaceae</taxon>
    </lineage>
</organism>
<dbReference type="InterPro" id="IPR036388">
    <property type="entry name" value="WH-like_DNA-bd_sf"/>
</dbReference>
<dbReference type="Pfam" id="PF08350">
    <property type="entry name" value="FilR1_middle"/>
    <property type="match status" value="1"/>
</dbReference>
<evidence type="ECO:0000313" key="4">
    <source>
        <dbReference type="Proteomes" id="UP000199126"/>
    </source>
</evidence>
<dbReference type="Proteomes" id="UP000199126">
    <property type="component" value="Unassembled WGS sequence"/>
</dbReference>
<dbReference type="InterPro" id="IPR057527">
    <property type="entry name" value="HVO_A0261-like_N"/>
</dbReference>